<evidence type="ECO:0000313" key="5">
    <source>
        <dbReference type="EMBL" id="ANE49621.1"/>
    </source>
</evidence>
<protein>
    <submittedName>
        <fullName evidence="5">Antitermination protein NusG</fullName>
    </submittedName>
</protein>
<reference evidence="5 6" key="2">
    <citation type="journal article" date="2016" name="Int. J. Syst. Evol. Microbiol.">
        <title>Flavisolibacter tropicus sp. nov., isolated from tropical soil.</title>
        <authorList>
            <person name="Lee J.J."/>
            <person name="Kang M.S."/>
            <person name="Kim G.S."/>
            <person name="Lee C.S."/>
            <person name="Lim S."/>
            <person name="Lee J."/>
            <person name="Roh S.H."/>
            <person name="Kang H."/>
            <person name="Ha J.M."/>
            <person name="Bae S."/>
            <person name="Jung H.Y."/>
            <person name="Kim M.K."/>
        </authorList>
    </citation>
    <scope>NUCLEOTIDE SEQUENCE [LARGE SCALE GENOMIC DNA]</scope>
    <source>
        <strain evidence="5 6">LCS9</strain>
    </source>
</reference>
<keyword evidence="6" id="KW-1185">Reference proteome</keyword>
<organism evidence="5 6">
    <name type="scientific">Flavisolibacter tropicus</name>
    <dbReference type="NCBI Taxonomy" id="1492898"/>
    <lineage>
        <taxon>Bacteria</taxon>
        <taxon>Pseudomonadati</taxon>
        <taxon>Bacteroidota</taxon>
        <taxon>Chitinophagia</taxon>
        <taxon>Chitinophagales</taxon>
        <taxon>Chitinophagaceae</taxon>
        <taxon>Flavisolibacter</taxon>
    </lineage>
</organism>
<dbReference type="PANTHER" id="PTHR30265">
    <property type="entry name" value="RHO-INTERACTING TRANSCRIPTION TERMINATION FACTOR NUSG"/>
    <property type="match status" value="1"/>
</dbReference>
<dbReference type="GO" id="GO:0031564">
    <property type="term" value="P:transcription antitermination"/>
    <property type="evidence" value="ECO:0007669"/>
    <property type="project" value="UniProtKB-KW"/>
</dbReference>
<feature type="domain" description="NusG-like N-terminal" evidence="4">
    <location>
        <begin position="4"/>
        <end position="101"/>
    </location>
</feature>
<keyword evidence="3" id="KW-0804">Transcription</keyword>
<dbReference type="InterPro" id="IPR043425">
    <property type="entry name" value="NusG-like"/>
</dbReference>
<dbReference type="RefSeq" id="WP_066401740.1">
    <property type="nucleotide sequence ID" value="NZ_CP011390.1"/>
</dbReference>
<dbReference type="Pfam" id="PF02357">
    <property type="entry name" value="NusG"/>
    <property type="match status" value="1"/>
</dbReference>
<dbReference type="GO" id="GO:0006354">
    <property type="term" value="P:DNA-templated transcription elongation"/>
    <property type="evidence" value="ECO:0007669"/>
    <property type="project" value="InterPro"/>
</dbReference>
<dbReference type="NCBIfam" id="NF033644">
    <property type="entry name" value="antiterm_UpxY"/>
    <property type="match status" value="1"/>
</dbReference>
<accession>A0A172TRC3</accession>
<sequence length="177" mass="20463">MNINKHWIAVYTRARWEKKVSQLLSNKNIENYCPLNKVVRQWSDRKKIVLEPLFTSYVFVNTNIDEYLSIRKTDGIINFVYWLGKPAVIKNAEIESIKSFLSDYTDVELEKIDVNVNEEVKIIHGPLFSMKGKVIEVQFNYVKVMLPSIGYSMVAKVPKSHIAKISLNSPSSILRVI</sequence>
<evidence type="ECO:0000256" key="3">
    <source>
        <dbReference type="ARBA" id="ARBA00023163"/>
    </source>
</evidence>
<dbReference type="KEGG" id="fla:SY85_02980"/>
<dbReference type="OrthoDB" id="9796143at2"/>
<evidence type="ECO:0000256" key="1">
    <source>
        <dbReference type="ARBA" id="ARBA00022814"/>
    </source>
</evidence>
<dbReference type="STRING" id="1492898.SY85_02980"/>
<evidence type="ECO:0000256" key="2">
    <source>
        <dbReference type="ARBA" id="ARBA00023015"/>
    </source>
</evidence>
<dbReference type="SUPFAM" id="SSF82679">
    <property type="entry name" value="N-utilization substance G protein NusG, N-terminal domain"/>
    <property type="match status" value="1"/>
</dbReference>
<dbReference type="InterPro" id="IPR006645">
    <property type="entry name" value="NGN-like_dom"/>
</dbReference>
<gene>
    <name evidence="5" type="ORF">SY85_02980</name>
</gene>
<dbReference type="EMBL" id="CP011390">
    <property type="protein sequence ID" value="ANE49621.1"/>
    <property type="molecule type" value="Genomic_DNA"/>
</dbReference>
<name>A0A172TRC3_9BACT</name>
<dbReference type="Gene3D" id="3.30.70.940">
    <property type="entry name" value="NusG, N-terminal domain"/>
    <property type="match status" value="1"/>
</dbReference>
<evidence type="ECO:0000313" key="6">
    <source>
        <dbReference type="Proteomes" id="UP000077177"/>
    </source>
</evidence>
<evidence type="ECO:0000259" key="4">
    <source>
        <dbReference type="SMART" id="SM00738"/>
    </source>
</evidence>
<keyword evidence="1" id="KW-0889">Transcription antitermination</keyword>
<dbReference type="AlphaFoldDB" id="A0A172TRC3"/>
<dbReference type="SMART" id="SM00738">
    <property type="entry name" value="NGN"/>
    <property type="match status" value="1"/>
</dbReference>
<dbReference type="InterPro" id="IPR036735">
    <property type="entry name" value="NGN_dom_sf"/>
</dbReference>
<proteinExistence type="predicted"/>
<dbReference type="Proteomes" id="UP000077177">
    <property type="component" value="Chromosome"/>
</dbReference>
<dbReference type="PANTHER" id="PTHR30265:SF4">
    <property type="entry name" value="KOW MOTIF FAMILY PROTEIN, EXPRESSED"/>
    <property type="match status" value="1"/>
</dbReference>
<dbReference type="SUPFAM" id="SSF50104">
    <property type="entry name" value="Translation proteins SH3-like domain"/>
    <property type="match status" value="1"/>
</dbReference>
<dbReference type="CDD" id="cd09895">
    <property type="entry name" value="NGN_SP_UpxY"/>
    <property type="match status" value="1"/>
</dbReference>
<keyword evidence="2" id="KW-0805">Transcription regulation</keyword>
<dbReference type="InterPro" id="IPR008991">
    <property type="entry name" value="Translation_prot_SH3-like_sf"/>
</dbReference>
<reference evidence="6" key="1">
    <citation type="submission" date="2015-01" db="EMBL/GenBank/DDBJ databases">
        <title>Flavisolibacter sp./LCS9/ whole genome sequencing.</title>
        <authorList>
            <person name="Kim M.K."/>
            <person name="Srinivasan S."/>
            <person name="Lee J.-J."/>
        </authorList>
    </citation>
    <scope>NUCLEOTIDE SEQUENCE [LARGE SCALE GENOMIC DNA]</scope>
    <source>
        <strain evidence="6">LCS9</strain>
    </source>
</reference>